<organism evidence="1 2">
    <name type="scientific">Roseovarius pelagicus</name>
    <dbReference type="NCBI Taxonomy" id="2980108"/>
    <lineage>
        <taxon>Bacteria</taxon>
        <taxon>Pseudomonadati</taxon>
        <taxon>Pseudomonadota</taxon>
        <taxon>Alphaproteobacteria</taxon>
        <taxon>Rhodobacterales</taxon>
        <taxon>Roseobacteraceae</taxon>
        <taxon>Roseovarius</taxon>
    </lineage>
</organism>
<gene>
    <name evidence="1" type="ORF">N7U68_07280</name>
</gene>
<keyword evidence="1" id="KW-0808">Transferase</keyword>
<dbReference type="GO" id="GO:0016740">
    <property type="term" value="F:transferase activity"/>
    <property type="evidence" value="ECO:0007669"/>
    <property type="project" value="UniProtKB-KW"/>
</dbReference>
<protein>
    <submittedName>
        <fullName evidence="1">Rhamnosyl transferase</fullName>
    </submittedName>
</protein>
<keyword evidence="2" id="KW-1185">Reference proteome</keyword>
<dbReference type="Proteomes" id="UP001064087">
    <property type="component" value="Chromosome"/>
</dbReference>
<dbReference type="InterPro" id="IPR021466">
    <property type="entry name" value="Put_rhamnosyl_transferase"/>
</dbReference>
<evidence type="ECO:0000313" key="1">
    <source>
        <dbReference type="EMBL" id="UXX84436.1"/>
    </source>
</evidence>
<name>A0ABY6DE69_9RHOB</name>
<accession>A0ABY6DE69</accession>
<dbReference type="RefSeq" id="WP_241188126.1">
    <property type="nucleotide sequence ID" value="NZ_CP106738.1"/>
</dbReference>
<reference evidence="1" key="1">
    <citation type="submission" date="2022-10" db="EMBL/GenBank/DDBJ databases">
        <title>Roseovarius pelagicus sp. nov., isolated from Arctic seawater.</title>
        <authorList>
            <person name="Hong Y.W."/>
            <person name="Hwang C.Y."/>
        </authorList>
    </citation>
    <scope>NUCLEOTIDE SEQUENCE</scope>
    <source>
        <strain evidence="1">HL-MP18</strain>
    </source>
</reference>
<dbReference type="EMBL" id="CP106738">
    <property type="protein sequence ID" value="UXX84436.1"/>
    <property type="molecule type" value="Genomic_DNA"/>
</dbReference>
<evidence type="ECO:0000313" key="2">
    <source>
        <dbReference type="Proteomes" id="UP001064087"/>
    </source>
</evidence>
<dbReference type="Pfam" id="PF11316">
    <property type="entry name" value="Rhamno_transf"/>
    <property type="match status" value="1"/>
</dbReference>
<proteinExistence type="predicted"/>
<sequence length="274" mass="30625">MDVSRMQVIGLCRFSYPALGGFQVEHDSPEARAAFLYDAARMEERFATFEALTLPPLRAQTDPNFVLLIVVGTAMPEPLLTRLLDLVEDMPQTVVIPRAPGRHRDVMREVINSARDNTGLPSLQFRMDDDDAVACNFVERLRHAAATQEALIAKSRYVGLDFNRGFIARITPEGIRARSTTETLWTPALGMVVAPRASRGIMNFSHAKLNRLMPVATLPDEDMFIRGHNEFNDSRQKGGTAHVPLPLVDATGEARFRKIFNIDADHVRRIMGKS</sequence>